<organism evidence="3 4">
    <name type="scientific">Patella caerulea</name>
    <name type="common">Rayed Mediterranean limpet</name>
    <dbReference type="NCBI Taxonomy" id="87958"/>
    <lineage>
        <taxon>Eukaryota</taxon>
        <taxon>Metazoa</taxon>
        <taxon>Spiralia</taxon>
        <taxon>Lophotrochozoa</taxon>
        <taxon>Mollusca</taxon>
        <taxon>Gastropoda</taxon>
        <taxon>Patellogastropoda</taxon>
        <taxon>Patelloidea</taxon>
        <taxon>Patellidae</taxon>
        <taxon>Patella</taxon>
    </lineage>
</organism>
<accession>A0AAN8P8A9</accession>
<keyword evidence="4" id="KW-1185">Reference proteome</keyword>
<gene>
    <name evidence="3" type="ORF">SNE40_018655</name>
</gene>
<dbReference type="AlphaFoldDB" id="A0AAN8P8A9"/>
<keyword evidence="2" id="KW-0812">Transmembrane</keyword>
<dbReference type="Proteomes" id="UP001347796">
    <property type="component" value="Unassembled WGS sequence"/>
</dbReference>
<reference evidence="3 4" key="1">
    <citation type="submission" date="2024-01" db="EMBL/GenBank/DDBJ databases">
        <title>The genome of the rayed Mediterranean limpet Patella caerulea (Linnaeus, 1758).</title>
        <authorList>
            <person name="Anh-Thu Weber A."/>
            <person name="Halstead-Nussloch G."/>
        </authorList>
    </citation>
    <scope>NUCLEOTIDE SEQUENCE [LARGE SCALE GENOMIC DNA]</scope>
    <source>
        <strain evidence="3">AATW-2023a</strain>
        <tissue evidence="3">Whole specimen</tissue>
    </source>
</reference>
<feature type="coiled-coil region" evidence="1">
    <location>
        <begin position="83"/>
        <end position="110"/>
    </location>
</feature>
<feature type="transmembrane region" description="Helical" evidence="2">
    <location>
        <begin position="12"/>
        <end position="32"/>
    </location>
</feature>
<evidence type="ECO:0000313" key="3">
    <source>
        <dbReference type="EMBL" id="KAK6170204.1"/>
    </source>
</evidence>
<keyword evidence="2" id="KW-1133">Transmembrane helix</keyword>
<sequence length="118" mass="13879">MPELLGFLQMYSSWHILLLVCVLDMMLIAVHFNKSNLLQYEYYGYDVPRTHEQVVNELMQEQLKLTQVLDENIHLITNLTLALRNKQTVIEHLTKEMEKIEQDIEKLKTAQSGGIMYL</sequence>
<comment type="caution">
    <text evidence="3">The sequence shown here is derived from an EMBL/GenBank/DDBJ whole genome shotgun (WGS) entry which is preliminary data.</text>
</comment>
<keyword evidence="2" id="KW-0472">Membrane</keyword>
<dbReference type="EMBL" id="JAZGQO010000014">
    <property type="protein sequence ID" value="KAK6170204.1"/>
    <property type="molecule type" value="Genomic_DNA"/>
</dbReference>
<protein>
    <submittedName>
        <fullName evidence="3">Uncharacterized protein</fullName>
    </submittedName>
</protein>
<proteinExistence type="predicted"/>
<evidence type="ECO:0000313" key="4">
    <source>
        <dbReference type="Proteomes" id="UP001347796"/>
    </source>
</evidence>
<evidence type="ECO:0000256" key="1">
    <source>
        <dbReference type="SAM" id="Coils"/>
    </source>
</evidence>
<keyword evidence="1" id="KW-0175">Coiled coil</keyword>
<evidence type="ECO:0000256" key="2">
    <source>
        <dbReference type="SAM" id="Phobius"/>
    </source>
</evidence>
<name>A0AAN8P8A9_PATCE</name>